<protein>
    <recommendedName>
        <fullName evidence="3">Serine aminopeptidase S33 domain-containing protein</fullName>
    </recommendedName>
</protein>
<feature type="transmembrane region" description="Helical" evidence="2">
    <location>
        <begin position="38"/>
        <end position="63"/>
    </location>
</feature>
<dbReference type="RefSeq" id="WP_103931728.1">
    <property type="nucleotide sequence ID" value="NZ_FNVA01000001.1"/>
</dbReference>
<dbReference type="Gene3D" id="3.40.50.1820">
    <property type="entry name" value="alpha/beta hydrolase"/>
    <property type="match status" value="1"/>
</dbReference>
<feature type="domain" description="Serine aminopeptidase S33" evidence="3">
    <location>
        <begin position="115"/>
        <end position="254"/>
    </location>
</feature>
<keyword evidence="2" id="KW-0472">Membrane</keyword>
<dbReference type="InterPro" id="IPR022742">
    <property type="entry name" value="Hydrolase_4"/>
</dbReference>
<accession>A0A1H5U3C4</accession>
<dbReference type="SUPFAM" id="SSF53474">
    <property type="entry name" value="alpha/beta-Hydrolases"/>
    <property type="match status" value="1"/>
</dbReference>
<proteinExistence type="predicted"/>
<feature type="compositionally biased region" description="Low complexity" evidence="1">
    <location>
        <begin position="1"/>
        <end position="14"/>
    </location>
</feature>
<evidence type="ECO:0000313" key="4">
    <source>
        <dbReference type="EMBL" id="SEF69553.1"/>
    </source>
</evidence>
<sequence>MSSRTSQRSPSTRQKPARPEASATQTPKQVFEIVHPLWIAKMLGGMVVLALFCAQLLVCYVFYKTQWQYVLKPSRAVLSTPARDGLAFDEVRFGVDASGEPQLDGWWMPAPSSAANTVLFLHSGDGSMSDALPSAQMLHDSGLNVLLFDYRGFGKSGGRHPTQQLMQTDAENALNYLSGTRGIAPKQIVVFGTGLGAAIAVHLCQKHPEIPALVLLNGDGDLRDRVEHDRRVRIVPVGMLFDQDFALAAPLAALTTPKLLISTNSSRAPVAFSGAHDPKTTVELNVGDTAAIHAALARFLDQYVAQPTPVLGK</sequence>
<name>A0A1H5U3C4_9BACT</name>
<dbReference type="PANTHER" id="PTHR12277:SF81">
    <property type="entry name" value="PROTEIN ABHD13"/>
    <property type="match status" value="1"/>
</dbReference>
<feature type="region of interest" description="Disordered" evidence="1">
    <location>
        <begin position="1"/>
        <end position="25"/>
    </location>
</feature>
<keyword evidence="2" id="KW-0812">Transmembrane</keyword>
<evidence type="ECO:0000256" key="2">
    <source>
        <dbReference type="SAM" id="Phobius"/>
    </source>
</evidence>
<keyword evidence="2" id="KW-1133">Transmembrane helix</keyword>
<evidence type="ECO:0000256" key="1">
    <source>
        <dbReference type="SAM" id="MobiDB-lite"/>
    </source>
</evidence>
<gene>
    <name evidence="4" type="ORF">SAMN05421819_0852</name>
</gene>
<evidence type="ECO:0000259" key="3">
    <source>
        <dbReference type="Pfam" id="PF12146"/>
    </source>
</evidence>
<organism evidence="4 5">
    <name type="scientific">Bryocella elongata</name>
    <dbReference type="NCBI Taxonomy" id="863522"/>
    <lineage>
        <taxon>Bacteria</taxon>
        <taxon>Pseudomonadati</taxon>
        <taxon>Acidobacteriota</taxon>
        <taxon>Terriglobia</taxon>
        <taxon>Terriglobales</taxon>
        <taxon>Acidobacteriaceae</taxon>
        <taxon>Bryocella</taxon>
    </lineage>
</organism>
<reference evidence="4 5" key="1">
    <citation type="submission" date="2016-10" db="EMBL/GenBank/DDBJ databases">
        <authorList>
            <person name="de Groot N.N."/>
        </authorList>
    </citation>
    <scope>NUCLEOTIDE SEQUENCE [LARGE SCALE GENOMIC DNA]</scope>
    <source>
        <strain evidence="4 5">DSM 22489</strain>
    </source>
</reference>
<dbReference type="InterPro" id="IPR029058">
    <property type="entry name" value="AB_hydrolase_fold"/>
</dbReference>
<evidence type="ECO:0000313" key="5">
    <source>
        <dbReference type="Proteomes" id="UP000236728"/>
    </source>
</evidence>
<keyword evidence="5" id="KW-1185">Reference proteome</keyword>
<dbReference type="AlphaFoldDB" id="A0A1H5U3C4"/>
<dbReference type="Pfam" id="PF12146">
    <property type="entry name" value="Hydrolase_4"/>
    <property type="match status" value="1"/>
</dbReference>
<dbReference type="PANTHER" id="PTHR12277">
    <property type="entry name" value="ALPHA/BETA HYDROLASE DOMAIN-CONTAINING PROTEIN"/>
    <property type="match status" value="1"/>
</dbReference>
<dbReference type="OrthoDB" id="9798884at2"/>
<dbReference type="Proteomes" id="UP000236728">
    <property type="component" value="Unassembled WGS sequence"/>
</dbReference>
<dbReference type="EMBL" id="FNVA01000001">
    <property type="protein sequence ID" value="SEF69553.1"/>
    <property type="molecule type" value="Genomic_DNA"/>
</dbReference>